<dbReference type="RefSeq" id="WP_139205223.1">
    <property type="nucleotide sequence ID" value="NZ_FOMI01000003.1"/>
</dbReference>
<protein>
    <submittedName>
        <fullName evidence="1">Uncharacterized protein</fullName>
    </submittedName>
</protein>
<keyword evidence="2" id="KW-1185">Reference proteome</keyword>
<gene>
    <name evidence="1" type="ORF">SAMN04487987_103322</name>
</gene>
<evidence type="ECO:0000313" key="2">
    <source>
        <dbReference type="Proteomes" id="UP000199439"/>
    </source>
</evidence>
<dbReference type="EMBL" id="FOMI01000003">
    <property type="protein sequence ID" value="SFD06641.1"/>
    <property type="molecule type" value="Genomic_DNA"/>
</dbReference>
<dbReference type="STRING" id="870482.SAMN04487987_103322"/>
<sequence length="68" mass="8164">MFFYILSALFVILFILIVLLAKRHLYVNEHEAAIKKELKTFNDNFENIKNIEVNLDYKMGTDHIYKQK</sequence>
<organism evidence="1 2">
    <name type="scientific">Algibacter pectinivorans</name>
    <dbReference type="NCBI Taxonomy" id="870482"/>
    <lineage>
        <taxon>Bacteria</taxon>
        <taxon>Pseudomonadati</taxon>
        <taxon>Bacteroidota</taxon>
        <taxon>Flavobacteriia</taxon>
        <taxon>Flavobacteriales</taxon>
        <taxon>Flavobacteriaceae</taxon>
        <taxon>Algibacter</taxon>
    </lineage>
</organism>
<dbReference type="AlphaFoldDB" id="A0A1I1P9L8"/>
<dbReference type="OrthoDB" id="1453428at2"/>
<dbReference type="Proteomes" id="UP000199439">
    <property type="component" value="Unassembled WGS sequence"/>
</dbReference>
<reference evidence="2" key="1">
    <citation type="submission" date="2016-10" db="EMBL/GenBank/DDBJ databases">
        <authorList>
            <person name="Varghese N."/>
            <person name="Submissions S."/>
        </authorList>
    </citation>
    <scope>NUCLEOTIDE SEQUENCE [LARGE SCALE GENOMIC DNA]</scope>
    <source>
        <strain evidence="2">DSM 25730</strain>
    </source>
</reference>
<name>A0A1I1P9L8_9FLAO</name>
<accession>A0A1I1P9L8</accession>
<evidence type="ECO:0000313" key="1">
    <source>
        <dbReference type="EMBL" id="SFD06641.1"/>
    </source>
</evidence>
<proteinExistence type="predicted"/>